<comment type="pathway">
    <text evidence="2">Carbohydrate biosynthesis; dTDP-L-rhamnose biosynthesis.</text>
</comment>
<dbReference type="PANTHER" id="PTHR10491">
    <property type="entry name" value="DTDP-4-DEHYDRORHAMNOSE REDUCTASE"/>
    <property type="match status" value="1"/>
</dbReference>
<accession>A0ABV8B1T3</accession>
<protein>
    <recommendedName>
        <fullName evidence="2">dTDP-4-dehydrorhamnose reductase</fullName>
        <ecNumber evidence="2">1.1.1.133</ecNumber>
    </recommendedName>
</protein>
<comment type="function">
    <text evidence="2">Catalyzes the reduction of dTDP-6-deoxy-L-lyxo-4-hexulose to yield dTDP-L-rhamnose.</text>
</comment>
<gene>
    <name evidence="4" type="primary">rfbD</name>
    <name evidence="4" type="ORF">ACFOU2_11880</name>
</gene>
<dbReference type="CDD" id="cd05254">
    <property type="entry name" value="dTDP_HR_like_SDR_e"/>
    <property type="match status" value="1"/>
</dbReference>
<comment type="caution">
    <text evidence="4">The sequence shown here is derived from an EMBL/GenBank/DDBJ whole genome shotgun (WGS) entry which is preliminary data.</text>
</comment>
<dbReference type="NCBIfam" id="TIGR01214">
    <property type="entry name" value="rmlD"/>
    <property type="match status" value="1"/>
</dbReference>
<evidence type="ECO:0000256" key="1">
    <source>
        <dbReference type="ARBA" id="ARBA00010944"/>
    </source>
</evidence>
<dbReference type="Proteomes" id="UP001595752">
    <property type="component" value="Unassembled WGS sequence"/>
</dbReference>
<evidence type="ECO:0000313" key="5">
    <source>
        <dbReference type="Proteomes" id="UP001595752"/>
    </source>
</evidence>
<dbReference type="RefSeq" id="WP_377915337.1">
    <property type="nucleotide sequence ID" value="NZ_JBHRZT010000052.1"/>
</dbReference>
<dbReference type="InterPro" id="IPR005913">
    <property type="entry name" value="dTDP_dehydrorham_reduct"/>
</dbReference>
<reference evidence="5" key="1">
    <citation type="journal article" date="2019" name="Int. J. Syst. Evol. Microbiol.">
        <title>The Global Catalogue of Microorganisms (GCM) 10K type strain sequencing project: providing services to taxonomists for standard genome sequencing and annotation.</title>
        <authorList>
            <consortium name="The Broad Institute Genomics Platform"/>
            <consortium name="The Broad Institute Genome Sequencing Center for Infectious Disease"/>
            <person name="Wu L."/>
            <person name="Ma J."/>
        </authorList>
    </citation>
    <scope>NUCLEOTIDE SEQUENCE [LARGE SCALE GENOMIC DNA]</scope>
    <source>
        <strain evidence="5">CCUG 61889</strain>
    </source>
</reference>
<keyword evidence="5" id="KW-1185">Reference proteome</keyword>
<dbReference type="Gene3D" id="3.90.25.10">
    <property type="entry name" value="UDP-galactose 4-epimerase, domain 1"/>
    <property type="match status" value="1"/>
</dbReference>
<dbReference type="Gene3D" id="3.40.50.720">
    <property type="entry name" value="NAD(P)-binding Rossmann-like Domain"/>
    <property type="match status" value="1"/>
</dbReference>
<comment type="similarity">
    <text evidence="1 2">Belongs to the dTDP-4-dehydrorhamnose reductase family.</text>
</comment>
<organism evidence="4 5">
    <name type="scientific">Bacillus songklensis</name>
    <dbReference type="NCBI Taxonomy" id="1069116"/>
    <lineage>
        <taxon>Bacteria</taxon>
        <taxon>Bacillati</taxon>
        <taxon>Bacillota</taxon>
        <taxon>Bacilli</taxon>
        <taxon>Bacillales</taxon>
        <taxon>Bacillaceae</taxon>
        <taxon>Bacillus</taxon>
    </lineage>
</organism>
<name>A0ABV8B1T3_9BACI</name>
<feature type="domain" description="RmlD-like substrate binding" evidence="3">
    <location>
        <begin position="3"/>
        <end position="283"/>
    </location>
</feature>
<dbReference type="GO" id="GO:0008831">
    <property type="term" value="F:dTDP-4-dehydrorhamnose reductase activity"/>
    <property type="evidence" value="ECO:0007669"/>
    <property type="project" value="UniProtKB-EC"/>
</dbReference>
<dbReference type="InterPro" id="IPR029903">
    <property type="entry name" value="RmlD-like-bd"/>
</dbReference>
<keyword evidence="2" id="KW-0521">NADP</keyword>
<dbReference type="EMBL" id="JBHRZT010000052">
    <property type="protein sequence ID" value="MFC3884153.1"/>
    <property type="molecule type" value="Genomic_DNA"/>
</dbReference>
<sequence>MKRILLLGANGQLGTDIHFVFSSFPQYELIDVYRKDLDVEKDDIRQFFSQVEFDILINCTSYHKTDECEDFPSKSLVVNSLAVSEMAKYCHEHDKVLYHFTTNYIFDGKKNRPYKEDDCANPLNVYGISKLAGEHFISNFHDKYFIFRVSSLFGKAGASGKGGNFVETMIQLGKQGKTIRVVDDQVMSPTHTLEIAKAVFTFIDKKIDAYGIYHCSGEGECSWYEFAKEIFVQLNMDVDLIPILHTGYPTKAKRPVYSVLDNTKINEIYQMVNWKNSLTEYLYRKGHLTF</sequence>
<keyword evidence="2 4" id="KW-0560">Oxidoreductase</keyword>
<evidence type="ECO:0000259" key="3">
    <source>
        <dbReference type="Pfam" id="PF04321"/>
    </source>
</evidence>
<dbReference type="PANTHER" id="PTHR10491:SF4">
    <property type="entry name" value="METHIONINE ADENOSYLTRANSFERASE 2 SUBUNIT BETA"/>
    <property type="match status" value="1"/>
</dbReference>
<dbReference type="EC" id="1.1.1.133" evidence="2"/>
<evidence type="ECO:0000313" key="4">
    <source>
        <dbReference type="EMBL" id="MFC3884153.1"/>
    </source>
</evidence>
<dbReference type="InterPro" id="IPR036291">
    <property type="entry name" value="NAD(P)-bd_dom_sf"/>
</dbReference>
<dbReference type="Pfam" id="PF04321">
    <property type="entry name" value="RmlD_sub_bind"/>
    <property type="match status" value="1"/>
</dbReference>
<proteinExistence type="inferred from homology"/>
<dbReference type="SUPFAM" id="SSF51735">
    <property type="entry name" value="NAD(P)-binding Rossmann-fold domains"/>
    <property type="match status" value="1"/>
</dbReference>
<evidence type="ECO:0000256" key="2">
    <source>
        <dbReference type="RuleBase" id="RU364082"/>
    </source>
</evidence>